<evidence type="ECO:0000313" key="1">
    <source>
        <dbReference type="EMBL" id="SFV66982.1"/>
    </source>
</evidence>
<name>A0A1W1CMQ8_9ZZZZ</name>
<sequence length="175" mass="20396">MLEKLNFLKKTIEKPTEEDDIAFLQKSAQEVCYKLLSGKLAHLNIQNYNYDTKEAVAELGLDEEMIQQLVDDYVAQIIKAILQFDEYMQQLKDSQENERILDYTPFRELAHKNLGVARNLRIKDAEALLYELMKKDDLEYLLICLEALKVCAIKLRPKCAYDTIKLIKVKNSLSF</sequence>
<protein>
    <recommendedName>
        <fullName evidence="2">HPt domain-containing protein</fullName>
    </recommendedName>
</protein>
<dbReference type="EMBL" id="FPHK01000103">
    <property type="protein sequence ID" value="SFV66982.1"/>
    <property type="molecule type" value="Genomic_DNA"/>
</dbReference>
<reference evidence="1" key="1">
    <citation type="submission" date="2016-10" db="EMBL/GenBank/DDBJ databases">
        <authorList>
            <person name="de Groot N.N."/>
        </authorList>
    </citation>
    <scope>NUCLEOTIDE SEQUENCE</scope>
</reference>
<evidence type="ECO:0008006" key="2">
    <source>
        <dbReference type="Google" id="ProtNLM"/>
    </source>
</evidence>
<organism evidence="1">
    <name type="scientific">hydrothermal vent metagenome</name>
    <dbReference type="NCBI Taxonomy" id="652676"/>
    <lineage>
        <taxon>unclassified sequences</taxon>
        <taxon>metagenomes</taxon>
        <taxon>ecological metagenomes</taxon>
    </lineage>
</organism>
<accession>A0A1W1CMQ8</accession>
<dbReference type="AlphaFoldDB" id="A0A1W1CMQ8"/>
<gene>
    <name evidence="1" type="ORF">MNB_SM-6-445</name>
</gene>
<proteinExistence type="predicted"/>